<protein>
    <submittedName>
        <fullName evidence="1">Uncharacterized protein</fullName>
    </submittedName>
</protein>
<evidence type="ECO:0000313" key="1">
    <source>
        <dbReference type="EMBL" id="KAI4802686.1"/>
    </source>
</evidence>
<evidence type="ECO:0000313" key="2">
    <source>
        <dbReference type="Proteomes" id="UP001057452"/>
    </source>
</evidence>
<dbReference type="Proteomes" id="UP001057452">
    <property type="component" value="Chromosome 23"/>
</dbReference>
<proteinExistence type="predicted"/>
<organism evidence="1 2">
    <name type="scientific">Chaenocephalus aceratus</name>
    <name type="common">Blackfin icefish</name>
    <name type="synonym">Chaenichthys aceratus</name>
    <dbReference type="NCBI Taxonomy" id="36190"/>
    <lineage>
        <taxon>Eukaryota</taxon>
        <taxon>Metazoa</taxon>
        <taxon>Chordata</taxon>
        <taxon>Craniata</taxon>
        <taxon>Vertebrata</taxon>
        <taxon>Euteleostomi</taxon>
        <taxon>Actinopterygii</taxon>
        <taxon>Neopterygii</taxon>
        <taxon>Teleostei</taxon>
        <taxon>Neoteleostei</taxon>
        <taxon>Acanthomorphata</taxon>
        <taxon>Eupercaria</taxon>
        <taxon>Perciformes</taxon>
        <taxon>Notothenioidei</taxon>
        <taxon>Channichthyidae</taxon>
        <taxon>Chaenocephalus</taxon>
    </lineage>
</organism>
<reference evidence="1" key="1">
    <citation type="submission" date="2022-05" db="EMBL/GenBank/DDBJ databases">
        <title>Chromosome-level genome of Chaenocephalus aceratus.</title>
        <authorList>
            <person name="Park H."/>
        </authorList>
    </citation>
    <scope>NUCLEOTIDE SEQUENCE</scope>
    <source>
        <strain evidence="1">KU_202001</strain>
    </source>
</reference>
<sequence>MEWKRNKHGMEKMEEEKQRQADIKVEKEEIVAVLALGMVLTYDIHVSLRQLLKVPLEQIYRYGTEHNPHMLSGIVRKKQWCEMVPCLEDEGCDLLVNKSGWTCTQPGGRVKTTTTNTNTQTRRSYTLCVNKVYQSASVPLNVSLDPNCCSDIADGARSSEHVRPVRQVFVRKHQRRQTDISLGAFD</sequence>
<comment type="caution">
    <text evidence="1">The sequence shown here is derived from an EMBL/GenBank/DDBJ whole genome shotgun (WGS) entry which is preliminary data.</text>
</comment>
<dbReference type="EMBL" id="CM043807">
    <property type="protein sequence ID" value="KAI4802686.1"/>
    <property type="molecule type" value="Genomic_DNA"/>
</dbReference>
<gene>
    <name evidence="1" type="ORF">KUCAC02_006268</name>
</gene>
<name>A0ACB9VRE6_CHAAC</name>
<keyword evidence="2" id="KW-1185">Reference proteome</keyword>
<accession>A0ACB9VRE6</accession>